<sequence>MPVPNAPRKTCHNCGNTNHLANFCRKNKDINSLPTKSGVRKSSIRYKPQDPCFHCGSLWHSIYTCKEYHSLYYDYYQLKPSLKVNKNSASTNSVSSTNSVAKSVSSNSDNNTAAKANKLNKAKGSKQVWVLKTNN</sequence>
<evidence type="ECO:0000259" key="2">
    <source>
        <dbReference type="SMART" id="SM00343"/>
    </source>
</evidence>
<dbReference type="Proteomes" id="UP000232722">
    <property type="component" value="Unassembled WGS sequence"/>
</dbReference>
<dbReference type="SMART" id="SM00343">
    <property type="entry name" value="ZnF_C2HC"/>
    <property type="match status" value="2"/>
</dbReference>
<dbReference type="AlphaFoldDB" id="A0A2N0NAV1"/>
<evidence type="ECO:0000313" key="3">
    <source>
        <dbReference type="EMBL" id="PKB91702.1"/>
    </source>
</evidence>
<reference evidence="3 4" key="1">
    <citation type="submission" date="2016-04" db="EMBL/GenBank/DDBJ databases">
        <title>Genome analyses suggest a sexual origin of heterokaryosis in a supposedly ancient asexual fungus.</title>
        <authorList>
            <person name="Ropars J."/>
            <person name="Sedzielewska K."/>
            <person name="Noel J."/>
            <person name="Charron P."/>
            <person name="Farinelli L."/>
            <person name="Marton T."/>
            <person name="Kruger M."/>
            <person name="Pelin A."/>
            <person name="Brachmann A."/>
            <person name="Corradi N."/>
        </authorList>
    </citation>
    <scope>NUCLEOTIDE SEQUENCE [LARGE SCALE GENOMIC DNA]</scope>
    <source>
        <strain evidence="3 4">A5</strain>
    </source>
</reference>
<organism evidence="3 4">
    <name type="scientific">Rhizophagus irregularis</name>
    <dbReference type="NCBI Taxonomy" id="588596"/>
    <lineage>
        <taxon>Eukaryota</taxon>
        <taxon>Fungi</taxon>
        <taxon>Fungi incertae sedis</taxon>
        <taxon>Mucoromycota</taxon>
        <taxon>Glomeromycotina</taxon>
        <taxon>Glomeromycetes</taxon>
        <taxon>Glomerales</taxon>
        <taxon>Glomeraceae</taxon>
        <taxon>Rhizophagus</taxon>
    </lineage>
</organism>
<gene>
    <name evidence="3" type="ORF">RhiirA5_447917</name>
</gene>
<reference evidence="3 4" key="2">
    <citation type="submission" date="2017-09" db="EMBL/GenBank/DDBJ databases">
        <title>Extensive intraspecific genome diversity in a model arbuscular mycorrhizal fungus.</title>
        <authorList>
            <person name="Chen E.C."/>
            <person name="Morin E."/>
            <person name="Beaudet D."/>
            <person name="Noel J."/>
            <person name="Ndikumana S."/>
            <person name="Charron P."/>
            <person name="St-Onge C."/>
            <person name="Giorgi J."/>
            <person name="Grigoriev I.V."/>
            <person name="Roux C."/>
            <person name="Martin F.M."/>
            <person name="Corradi N."/>
        </authorList>
    </citation>
    <scope>NUCLEOTIDE SEQUENCE [LARGE SCALE GENOMIC DNA]</scope>
    <source>
        <strain evidence="3 4">A5</strain>
    </source>
</reference>
<accession>A0A2N0NAV1</accession>
<dbReference type="SUPFAM" id="SSF57756">
    <property type="entry name" value="Retrovirus zinc finger-like domains"/>
    <property type="match status" value="1"/>
</dbReference>
<dbReference type="GO" id="GO:0003676">
    <property type="term" value="F:nucleic acid binding"/>
    <property type="evidence" value="ECO:0007669"/>
    <property type="project" value="InterPro"/>
</dbReference>
<dbReference type="EMBL" id="LLXJ01014144">
    <property type="protein sequence ID" value="PKB91702.1"/>
    <property type="molecule type" value="Genomic_DNA"/>
</dbReference>
<dbReference type="InterPro" id="IPR001878">
    <property type="entry name" value="Znf_CCHC"/>
</dbReference>
<feature type="domain" description="CCHC-type" evidence="2">
    <location>
        <begin position="10"/>
        <end position="26"/>
    </location>
</feature>
<comment type="caution">
    <text evidence="3">The sequence shown here is derived from an EMBL/GenBank/DDBJ whole genome shotgun (WGS) entry which is preliminary data.</text>
</comment>
<dbReference type="Gene3D" id="4.10.60.10">
    <property type="entry name" value="Zinc finger, CCHC-type"/>
    <property type="match status" value="1"/>
</dbReference>
<dbReference type="InterPro" id="IPR036875">
    <property type="entry name" value="Znf_CCHC_sf"/>
</dbReference>
<evidence type="ECO:0000313" key="4">
    <source>
        <dbReference type="Proteomes" id="UP000232722"/>
    </source>
</evidence>
<protein>
    <recommendedName>
        <fullName evidence="2">CCHC-type domain-containing protein</fullName>
    </recommendedName>
</protein>
<name>A0A2N0NAV1_9GLOM</name>
<evidence type="ECO:0000256" key="1">
    <source>
        <dbReference type="SAM" id="MobiDB-lite"/>
    </source>
</evidence>
<dbReference type="VEuPathDB" id="FungiDB:RhiirA1_481463"/>
<proteinExistence type="predicted"/>
<feature type="region of interest" description="Disordered" evidence="1">
    <location>
        <begin position="86"/>
        <end position="112"/>
    </location>
</feature>
<dbReference type="GO" id="GO:0008270">
    <property type="term" value="F:zinc ion binding"/>
    <property type="evidence" value="ECO:0007669"/>
    <property type="project" value="InterPro"/>
</dbReference>
<feature type="domain" description="CCHC-type" evidence="2">
    <location>
        <begin position="51"/>
        <end position="67"/>
    </location>
</feature>